<evidence type="ECO:0000313" key="3">
    <source>
        <dbReference type="EMBL" id="MCV7025228.1"/>
    </source>
</evidence>
<sequence>MLRSATPAALRQRPTVTGFRLGAVSSIPAAEDVLDPAEDVYDLPTVAEMLGVAVTKVHQQLRDGHLIGVRRDGVVVVPKAFFDDTGHVVKSLPGLLVVLRDGGYHETEIVRWLFTPDGSLTIRRDGATADLPNARPVDALHSHQAREVVRRAQAMAY</sequence>
<reference evidence="3" key="2">
    <citation type="journal article" date="2022" name="BMC Genomics">
        <title>Comparative genome analysis of mycobacteria focusing on tRNA and non-coding RNA.</title>
        <authorList>
            <person name="Behra P.R.K."/>
            <person name="Pettersson B.M.F."/>
            <person name="Ramesh M."/>
            <person name="Das S."/>
            <person name="Dasgupta S."/>
            <person name="Kirsebom L.A."/>
        </authorList>
    </citation>
    <scope>NUCLEOTIDE SEQUENCE</scope>
    <source>
        <strain evidence="3">DSM 44203</strain>
    </source>
</reference>
<dbReference type="InterPro" id="IPR048576">
    <property type="entry name" value="Rv2175c_wHTH"/>
</dbReference>
<dbReference type="EMBL" id="JACKTI010000047">
    <property type="protein sequence ID" value="MCV7025228.1"/>
    <property type="molecule type" value="Genomic_DNA"/>
</dbReference>
<accession>A0AAW5SQ41</accession>
<evidence type="ECO:0000259" key="2">
    <source>
        <dbReference type="Pfam" id="PF21531"/>
    </source>
</evidence>
<protein>
    <submittedName>
        <fullName evidence="3">DNA-binding protein</fullName>
    </submittedName>
</protein>
<gene>
    <name evidence="3" type="ORF">H7I77_18050</name>
</gene>
<comment type="caution">
    <text evidence="3">The sequence shown here is derived from an EMBL/GenBank/DDBJ whole genome shotgun (WGS) entry which is preliminary data.</text>
</comment>
<dbReference type="GO" id="GO:0003677">
    <property type="term" value="F:DNA binding"/>
    <property type="evidence" value="ECO:0007669"/>
    <property type="project" value="UniProtKB-KW"/>
</dbReference>
<dbReference type="AlphaFoldDB" id="A0AAW5SQ41"/>
<dbReference type="Pfam" id="PF21531">
    <property type="entry name" value="Rv2175c_wHTH"/>
    <property type="match status" value="1"/>
</dbReference>
<feature type="domain" description="DNA-binding protein Rv2175c wHTH" evidence="2">
    <location>
        <begin position="26"/>
        <end position="82"/>
    </location>
</feature>
<dbReference type="Proteomes" id="UP001207528">
    <property type="component" value="Unassembled WGS sequence"/>
</dbReference>
<feature type="domain" description="Rv2175c C-terminal" evidence="1">
    <location>
        <begin position="89"/>
        <end position="156"/>
    </location>
</feature>
<evidence type="ECO:0000259" key="1">
    <source>
        <dbReference type="Pfam" id="PF18367"/>
    </source>
</evidence>
<keyword evidence="3" id="KW-0238">DNA-binding</keyword>
<reference evidence="3" key="1">
    <citation type="submission" date="2020-07" db="EMBL/GenBank/DDBJ databases">
        <authorList>
            <person name="Pettersson B.M.F."/>
            <person name="Behra P.R.K."/>
            <person name="Ramesh M."/>
            <person name="Das S."/>
            <person name="Dasgupta S."/>
            <person name="Kirsebom L.A."/>
        </authorList>
    </citation>
    <scope>NUCLEOTIDE SEQUENCE</scope>
    <source>
        <strain evidence="3">DSM 44203</strain>
    </source>
</reference>
<name>A0AAW5SQ41_MYCNV</name>
<proteinExistence type="predicted"/>
<evidence type="ECO:0000313" key="4">
    <source>
        <dbReference type="Proteomes" id="UP001207528"/>
    </source>
</evidence>
<dbReference type="InterPro" id="IPR041098">
    <property type="entry name" value="Rv2175c_C"/>
</dbReference>
<organism evidence="3 4">
    <name type="scientific">Mycolicibacterium novocastrense</name>
    <name type="common">Mycobacterium novocastrense</name>
    <dbReference type="NCBI Taxonomy" id="59813"/>
    <lineage>
        <taxon>Bacteria</taxon>
        <taxon>Bacillati</taxon>
        <taxon>Actinomycetota</taxon>
        <taxon>Actinomycetes</taxon>
        <taxon>Mycobacteriales</taxon>
        <taxon>Mycobacteriaceae</taxon>
        <taxon>Mycolicibacterium</taxon>
    </lineage>
</organism>
<dbReference type="Pfam" id="PF18367">
    <property type="entry name" value="Rv2175c_C"/>
    <property type="match status" value="1"/>
</dbReference>